<keyword evidence="1" id="KW-1133">Transmembrane helix</keyword>
<evidence type="ECO:0000313" key="2">
    <source>
        <dbReference type="EMBL" id="KAF6104428.1"/>
    </source>
</evidence>
<proteinExistence type="predicted"/>
<comment type="caution">
    <text evidence="2">The sequence shown here is derived from an EMBL/GenBank/DDBJ whole genome shotgun (WGS) entry which is preliminary data.</text>
</comment>
<keyword evidence="1" id="KW-0812">Transmembrane</keyword>
<dbReference type="AlphaFoldDB" id="A0A834A4P6"/>
<name>A0A834A4P6_9CHIR</name>
<dbReference type="Proteomes" id="UP000664940">
    <property type="component" value="Unassembled WGS sequence"/>
</dbReference>
<sequence>MCLGPPKTSFLSKYASVDTIKFTFHPKNKTNVIFREVFSSNNFGDNFLLHVFSKFFFVFSGYNQHVPSSFLQSLRLDPTVGSSHLLLLLLRESPSSLHLQELPFRSFSGELAEPLHSINYLSSPSPEVALVYSLLTLTVLGFKILLLVLHVPFKYFGL</sequence>
<organism evidence="2 3">
    <name type="scientific">Phyllostomus discolor</name>
    <name type="common">pale spear-nosed bat</name>
    <dbReference type="NCBI Taxonomy" id="89673"/>
    <lineage>
        <taxon>Eukaryota</taxon>
        <taxon>Metazoa</taxon>
        <taxon>Chordata</taxon>
        <taxon>Craniata</taxon>
        <taxon>Vertebrata</taxon>
        <taxon>Euteleostomi</taxon>
        <taxon>Mammalia</taxon>
        <taxon>Eutheria</taxon>
        <taxon>Laurasiatheria</taxon>
        <taxon>Chiroptera</taxon>
        <taxon>Yangochiroptera</taxon>
        <taxon>Phyllostomidae</taxon>
        <taxon>Phyllostominae</taxon>
        <taxon>Phyllostomus</taxon>
    </lineage>
</organism>
<keyword evidence="1" id="KW-0472">Membrane</keyword>
<evidence type="ECO:0000313" key="3">
    <source>
        <dbReference type="Proteomes" id="UP000664940"/>
    </source>
</evidence>
<accession>A0A834A4P6</accession>
<protein>
    <submittedName>
        <fullName evidence="2">Uncharacterized protein</fullName>
    </submittedName>
</protein>
<evidence type="ECO:0000256" key="1">
    <source>
        <dbReference type="SAM" id="Phobius"/>
    </source>
</evidence>
<reference evidence="2 3" key="1">
    <citation type="journal article" date="2020" name="Nature">
        <title>Six reference-quality genomes reveal evolution of bat adaptations.</title>
        <authorList>
            <person name="Jebb D."/>
            <person name="Huang Z."/>
            <person name="Pippel M."/>
            <person name="Hughes G.M."/>
            <person name="Lavrichenko K."/>
            <person name="Devanna P."/>
            <person name="Winkler S."/>
            <person name="Jermiin L.S."/>
            <person name="Skirmuntt E.C."/>
            <person name="Katzourakis A."/>
            <person name="Burkitt-Gray L."/>
            <person name="Ray D.A."/>
            <person name="Sullivan K.A.M."/>
            <person name="Roscito J.G."/>
            <person name="Kirilenko B.M."/>
            <person name="Davalos L.M."/>
            <person name="Corthals A.P."/>
            <person name="Power M.L."/>
            <person name="Jones G."/>
            <person name="Ransome R.D."/>
            <person name="Dechmann D.K.N."/>
            <person name="Locatelli A.G."/>
            <person name="Puechmaille S.J."/>
            <person name="Fedrigo O."/>
            <person name="Jarvis E.D."/>
            <person name="Hiller M."/>
            <person name="Vernes S.C."/>
            <person name="Myers E.W."/>
            <person name="Teeling E.C."/>
        </authorList>
    </citation>
    <scope>NUCLEOTIDE SEQUENCE [LARGE SCALE GENOMIC DNA]</scope>
    <source>
        <strain evidence="2">Bat1K_MPI-CBG_1</strain>
    </source>
</reference>
<feature type="transmembrane region" description="Helical" evidence="1">
    <location>
        <begin position="129"/>
        <end position="149"/>
    </location>
</feature>
<dbReference type="EMBL" id="JABVXQ010000006">
    <property type="protein sequence ID" value="KAF6104428.1"/>
    <property type="molecule type" value="Genomic_DNA"/>
</dbReference>
<gene>
    <name evidence="2" type="ORF">HJG60_011359</name>
</gene>